<dbReference type="GeneTree" id="ENSGT00390000009395"/>
<dbReference type="PANTHER" id="PTHR21102">
    <property type="entry name" value="OPALIN"/>
    <property type="match status" value="1"/>
</dbReference>
<evidence type="ECO:0000256" key="10">
    <source>
        <dbReference type="ARBA" id="ARBA00031223"/>
    </source>
</evidence>
<evidence type="ECO:0000256" key="4">
    <source>
        <dbReference type="ARBA" id="ARBA00022475"/>
    </source>
</evidence>
<keyword evidence="6 12" id="KW-1133">Transmembrane helix</keyword>
<comment type="subcellular location">
    <subcellularLocation>
        <location evidence="2">Cell membrane</location>
        <topology evidence="2">Single-pass type I membrane protein</topology>
    </subcellularLocation>
</comment>
<evidence type="ECO:0000256" key="5">
    <source>
        <dbReference type="ARBA" id="ARBA00022692"/>
    </source>
</evidence>
<evidence type="ECO:0000313" key="14">
    <source>
        <dbReference type="Proteomes" id="UP000002494"/>
    </source>
</evidence>
<evidence type="ECO:0000256" key="1">
    <source>
        <dbReference type="ARBA" id="ARBA00002762"/>
    </source>
</evidence>
<proteinExistence type="predicted"/>
<dbReference type="RGD" id="1307776">
    <property type="gene designation" value="Opalin"/>
</dbReference>
<evidence type="ECO:0000256" key="2">
    <source>
        <dbReference type="ARBA" id="ARBA00004251"/>
    </source>
</evidence>
<reference evidence="13" key="1">
    <citation type="submission" date="2024-01" db="EMBL/GenBank/DDBJ databases">
        <title>GRCr8: a new rat reference genome assembly contstructed from accurate long reads and long range scaffolding.</title>
        <authorList>
            <person name="Doris P.A."/>
            <person name="Kalbfleisch T."/>
            <person name="Li K."/>
            <person name="Howe K."/>
            <person name="Wood J."/>
        </authorList>
    </citation>
    <scope>NUCLEOTIDE SEQUENCE [LARGE SCALE GENOMIC DNA]</scope>
    <source>
        <strain evidence="13">Brown Norway</strain>
    </source>
</reference>
<keyword evidence="4" id="KW-1003">Cell membrane</keyword>
<accession>A0ABK0LHC2</accession>
<evidence type="ECO:0000256" key="11">
    <source>
        <dbReference type="SAM" id="MobiDB-lite"/>
    </source>
</evidence>
<dbReference type="InterPro" id="IPR026609">
    <property type="entry name" value="Opalin"/>
</dbReference>
<keyword evidence="7 12" id="KW-0472">Membrane</keyword>
<evidence type="ECO:0000256" key="9">
    <source>
        <dbReference type="ARBA" id="ARBA00031187"/>
    </source>
</evidence>
<reference evidence="13" key="2">
    <citation type="submission" date="2025-08" db="UniProtKB">
        <authorList>
            <consortium name="Ensembl"/>
        </authorList>
    </citation>
    <scope>IDENTIFICATION</scope>
    <source>
        <strain evidence="13">Brown Norway</strain>
    </source>
</reference>
<dbReference type="Proteomes" id="UP000002494">
    <property type="component" value="Chromosome 1"/>
</dbReference>
<feature type="region of interest" description="Disordered" evidence="11">
    <location>
        <begin position="1"/>
        <end position="36"/>
    </location>
</feature>
<name>A0ABK0LHC2_RAT</name>
<evidence type="ECO:0000256" key="8">
    <source>
        <dbReference type="ARBA" id="ARBA00023180"/>
    </source>
</evidence>
<reference evidence="13" key="3">
    <citation type="submission" date="2025-09" db="UniProtKB">
        <authorList>
            <consortium name="Ensembl"/>
        </authorList>
    </citation>
    <scope>IDENTIFICATION</scope>
    <source>
        <strain evidence="13">Brown Norway</strain>
    </source>
</reference>
<dbReference type="PANTHER" id="PTHR21102:SF0">
    <property type="entry name" value="OPALIN"/>
    <property type="match status" value="1"/>
</dbReference>
<keyword evidence="8" id="KW-0325">Glycoprotein</keyword>
<feature type="region of interest" description="Disordered" evidence="11">
    <location>
        <begin position="127"/>
        <end position="173"/>
    </location>
</feature>
<gene>
    <name evidence="13" type="primary">Opalin</name>
</gene>
<organism evidence="13 14">
    <name type="scientific">Rattus norvegicus</name>
    <name type="common">Rat</name>
    <dbReference type="NCBI Taxonomy" id="10116"/>
    <lineage>
        <taxon>Eukaryota</taxon>
        <taxon>Metazoa</taxon>
        <taxon>Chordata</taxon>
        <taxon>Craniata</taxon>
        <taxon>Vertebrata</taxon>
        <taxon>Euteleostomi</taxon>
        <taxon>Mammalia</taxon>
        <taxon>Eutheria</taxon>
        <taxon>Euarchontoglires</taxon>
        <taxon>Glires</taxon>
        <taxon>Rodentia</taxon>
        <taxon>Myomorpha</taxon>
        <taxon>Muroidea</taxon>
        <taxon>Muridae</taxon>
        <taxon>Murinae</taxon>
        <taxon>Rattus</taxon>
    </lineage>
</organism>
<sequence>SGPGFKLSDLDPGPEQDACSPGGAKTALTRSGRDFSGVPEPISPLLRNESFSLNFTLPLNTTSSPVATSAKATDCGPSVGLAAGIPSLLATALLVALLFTLIQRRRTTDEPIEETEAPCEISELYDNPKISENPRQSPTHEMNPRGAQEGHIYVKTVSGSEEPLPDTYRPPEEVERRRGLWWLVPRLSLE</sequence>
<evidence type="ECO:0000256" key="7">
    <source>
        <dbReference type="ARBA" id="ARBA00023136"/>
    </source>
</evidence>
<evidence type="ECO:0000256" key="6">
    <source>
        <dbReference type="ARBA" id="ARBA00022989"/>
    </source>
</evidence>
<feature type="transmembrane region" description="Helical" evidence="12">
    <location>
        <begin position="79"/>
        <end position="102"/>
    </location>
</feature>
<comment type="function">
    <text evidence="1">Central nervous system-specific myelin protein that increase myelin genes expression during oligodendrocyte differentiation. Promotes oligodendrocyte terminal differentiation.</text>
</comment>
<keyword evidence="5 12" id="KW-0812">Transmembrane</keyword>
<evidence type="ECO:0000256" key="3">
    <source>
        <dbReference type="ARBA" id="ARBA00018103"/>
    </source>
</evidence>
<dbReference type="Ensembl" id="ENSRNOT00000127024.1">
    <property type="protein sequence ID" value="ENSRNOP00000104949.1"/>
    <property type="gene ID" value="ENSRNOG00000022386.7"/>
</dbReference>
<protein>
    <recommendedName>
        <fullName evidence="3">Opalin</fullName>
    </recommendedName>
    <alternativeName>
        <fullName evidence="10">Oligodendrocytic myelin paranodal and inner loop protein</fullName>
    </alternativeName>
    <alternativeName>
        <fullName evidence="9">Transmembrane protein 10</fullName>
    </alternativeName>
</protein>
<evidence type="ECO:0000256" key="12">
    <source>
        <dbReference type="SAM" id="Phobius"/>
    </source>
</evidence>
<evidence type="ECO:0000313" key="13">
    <source>
        <dbReference type="Ensembl" id="ENSRNOP00000104949.1"/>
    </source>
</evidence>
<keyword evidence="14" id="KW-1185">Reference proteome</keyword>